<dbReference type="EMBL" id="NMUH01006151">
    <property type="protein sequence ID" value="MQM14584.1"/>
    <property type="molecule type" value="Genomic_DNA"/>
</dbReference>
<dbReference type="Proteomes" id="UP000652761">
    <property type="component" value="Unassembled WGS sequence"/>
</dbReference>
<evidence type="ECO:0000313" key="1">
    <source>
        <dbReference type="EMBL" id="MQM14584.1"/>
    </source>
</evidence>
<accession>A0A843X774</accession>
<comment type="caution">
    <text evidence="1">The sequence shown here is derived from an EMBL/GenBank/DDBJ whole genome shotgun (WGS) entry which is preliminary data.</text>
</comment>
<sequence length="181" mass="20101">ALSLREPKGDLDSAFPGVTTLELTIELEEPELLALILSALRACNQLRTLVLRKTMAVGSINRKFDNSDSDEKESTRLLSPNSDIVMRDLKTIMIQGLTRYDQGLGERATEAADFVAHEGENDIVLIGFLLKVSPVLEKLIVQPSKGLYMMARKWELLFHLSSVLLSLPRASPNAKVIIDEK</sequence>
<protein>
    <submittedName>
        <fullName evidence="1">Uncharacterized protein</fullName>
    </submittedName>
</protein>
<gene>
    <name evidence="1" type="ORF">Taro_047520</name>
</gene>
<keyword evidence="2" id="KW-1185">Reference proteome</keyword>
<name>A0A843X774_COLES</name>
<dbReference type="AlphaFoldDB" id="A0A843X774"/>
<evidence type="ECO:0000313" key="2">
    <source>
        <dbReference type="Proteomes" id="UP000652761"/>
    </source>
</evidence>
<proteinExistence type="predicted"/>
<feature type="non-terminal residue" evidence="1">
    <location>
        <position position="1"/>
    </location>
</feature>
<organism evidence="1 2">
    <name type="scientific">Colocasia esculenta</name>
    <name type="common">Wild taro</name>
    <name type="synonym">Arum esculentum</name>
    <dbReference type="NCBI Taxonomy" id="4460"/>
    <lineage>
        <taxon>Eukaryota</taxon>
        <taxon>Viridiplantae</taxon>
        <taxon>Streptophyta</taxon>
        <taxon>Embryophyta</taxon>
        <taxon>Tracheophyta</taxon>
        <taxon>Spermatophyta</taxon>
        <taxon>Magnoliopsida</taxon>
        <taxon>Liliopsida</taxon>
        <taxon>Araceae</taxon>
        <taxon>Aroideae</taxon>
        <taxon>Colocasieae</taxon>
        <taxon>Colocasia</taxon>
    </lineage>
</organism>
<reference evidence="1" key="1">
    <citation type="submission" date="2017-07" db="EMBL/GenBank/DDBJ databases">
        <title>Taro Niue Genome Assembly and Annotation.</title>
        <authorList>
            <person name="Atibalentja N."/>
            <person name="Keating K."/>
            <person name="Fields C.J."/>
        </authorList>
    </citation>
    <scope>NUCLEOTIDE SEQUENCE</scope>
    <source>
        <strain evidence="1">Niue_2</strain>
        <tissue evidence="1">Leaf</tissue>
    </source>
</reference>